<protein>
    <submittedName>
        <fullName evidence="2">Uncharacterized protein</fullName>
    </submittedName>
</protein>
<evidence type="ECO:0000256" key="1">
    <source>
        <dbReference type="SAM" id="MobiDB-lite"/>
    </source>
</evidence>
<feature type="compositionally biased region" description="Basic and acidic residues" evidence="1">
    <location>
        <begin position="359"/>
        <end position="370"/>
    </location>
</feature>
<sequence>MVSRSYVPPKSHIPSATHAPQLHSRPSPEARGLSASAIMNLQKTAGNQAVSGMIQRMRDPNRAVVQRYTEIGKNDYRGYTGSWSKESDKLRLADEEDAAVPQSDPTGSQKLYASVELIGEANAALEAVNSPIELKDGNERISSKIDDDKPELHLLVPKFHKDRPNVEASKNNGGGEGANFKLNSDCGFAAHTIADAENLYAVFGGETTDAASDPGLMKAEIVNKLSGQKHEQKFEEYKKNSRLKLKNPKSKKDEKLAELDNFFTDEYKKLQEKDPEFDKINGINSYANPAIGGAYAISSGGEPVSDKDVWNYHWAAVILKSGSDNVTLENYATGDQENNDDWVFQMYGVPTDDENGQSFHEEHRDKHLQHGDTPMTIATTKTKT</sequence>
<accession>A0ABV5KVI4</accession>
<comment type="caution">
    <text evidence="2">The sequence shown here is derived from an EMBL/GenBank/DDBJ whole genome shotgun (WGS) entry which is preliminary data.</text>
</comment>
<feature type="region of interest" description="Disordered" evidence="1">
    <location>
        <begin position="354"/>
        <end position="384"/>
    </location>
</feature>
<evidence type="ECO:0000313" key="2">
    <source>
        <dbReference type="EMBL" id="MFB9329249.1"/>
    </source>
</evidence>
<gene>
    <name evidence="2" type="ORF">ACFFSY_25210</name>
</gene>
<feature type="region of interest" description="Disordered" evidence="1">
    <location>
        <begin position="1"/>
        <end position="31"/>
    </location>
</feature>
<dbReference type="RefSeq" id="WP_377499345.1">
    <property type="nucleotide sequence ID" value="NZ_JBHMDO010000041.1"/>
</dbReference>
<reference evidence="2 3" key="1">
    <citation type="submission" date="2024-09" db="EMBL/GenBank/DDBJ databases">
        <authorList>
            <person name="Sun Q."/>
            <person name="Mori K."/>
        </authorList>
    </citation>
    <scope>NUCLEOTIDE SEQUENCE [LARGE SCALE GENOMIC DNA]</scope>
    <source>
        <strain evidence="2 3">TISTR 2452</strain>
    </source>
</reference>
<organism evidence="2 3">
    <name type="scientific">Paenibacillus aurantiacus</name>
    <dbReference type="NCBI Taxonomy" id="1936118"/>
    <lineage>
        <taxon>Bacteria</taxon>
        <taxon>Bacillati</taxon>
        <taxon>Bacillota</taxon>
        <taxon>Bacilli</taxon>
        <taxon>Bacillales</taxon>
        <taxon>Paenibacillaceae</taxon>
        <taxon>Paenibacillus</taxon>
    </lineage>
</organism>
<dbReference type="EMBL" id="JBHMDO010000041">
    <property type="protein sequence ID" value="MFB9329249.1"/>
    <property type="molecule type" value="Genomic_DNA"/>
</dbReference>
<proteinExistence type="predicted"/>
<name>A0ABV5KVI4_9BACL</name>
<keyword evidence="3" id="KW-1185">Reference proteome</keyword>
<dbReference type="Proteomes" id="UP001589747">
    <property type="component" value="Unassembled WGS sequence"/>
</dbReference>
<evidence type="ECO:0000313" key="3">
    <source>
        <dbReference type="Proteomes" id="UP001589747"/>
    </source>
</evidence>